<dbReference type="EC" id="2.5.1.15" evidence="4"/>
<keyword evidence="8" id="KW-0289">Folate biosynthesis</keyword>
<organism evidence="10 11">
    <name type="scientific">Candidatus Lokiarchaeum ossiferum</name>
    <dbReference type="NCBI Taxonomy" id="2951803"/>
    <lineage>
        <taxon>Archaea</taxon>
        <taxon>Promethearchaeati</taxon>
        <taxon>Promethearchaeota</taxon>
        <taxon>Promethearchaeia</taxon>
        <taxon>Promethearchaeales</taxon>
        <taxon>Promethearchaeaceae</taxon>
        <taxon>Candidatus Lokiarchaeum</taxon>
    </lineage>
</organism>
<evidence type="ECO:0000256" key="7">
    <source>
        <dbReference type="ARBA" id="ARBA00022842"/>
    </source>
</evidence>
<evidence type="ECO:0000256" key="2">
    <source>
        <dbReference type="ARBA" id="ARBA00001946"/>
    </source>
</evidence>
<dbReference type="Gene3D" id="3.20.20.20">
    <property type="entry name" value="Dihydropteroate synthase-like"/>
    <property type="match status" value="1"/>
</dbReference>
<sequence>MGSIHQELFEGYSIGDFSPVRIMGIVNLSPESFYQGSFIPNESLQITIEKFIKYGATILDFGARSTAPWSDPISLDEELDRMQKTLTMIPELVPKDIILSIDTQYSKVARWSLEFGKKHGYRVILNDISSFQTDPKMLDLVVSYNCPVCLMATFKKPGDAKTPQEILKALHQSILELKKRNYDTQKVMVDPGIGKWVAEKTYEYDLAMLDHLHDFRAFQVPILVGLSRKSFIGSILEEKDASKRDIGSLAATSIAIYNGAHIIRTHDVDEKMQHTIKVASAIRRKPIQIQNNNQICEIEELIRDKYATEIHLSELGVSLPGAKIMSGKMISKNIILKNITAPQGLILKQELLARGGDVALHREVVTTENKKYDEKFTAVLIGTLLQMEQLVKKLRGQDLELDKLGKMIEASLHKEEQIKEIYSTNYLLIK</sequence>
<name>A0ABY6HZI7_9ARCH</name>
<evidence type="ECO:0000256" key="5">
    <source>
        <dbReference type="ARBA" id="ARBA00022679"/>
    </source>
</evidence>
<dbReference type="InterPro" id="IPR006390">
    <property type="entry name" value="DHP_synth_dom"/>
</dbReference>
<evidence type="ECO:0000313" key="10">
    <source>
        <dbReference type="EMBL" id="UYP48297.1"/>
    </source>
</evidence>
<dbReference type="InterPro" id="IPR045031">
    <property type="entry name" value="DHP_synth-like"/>
</dbReference>
<dbReference type="SUPFAM" id="SSF51717">
    <property type="entry name" value="Dihydropteroate synthetase-like"/>
    <property type="match status" value="1"/>
</dbReference>
<dbReference type="PROSITE" id="PS00793">
    <property type="entry name" value="DHPS_2"/>
    <property type="match status" value="1"/>
</dbReference>
<keyword evidence="5" id="KW-0808">Transferase</keyword>
<keyword evidence="6" id="KW-0479">Metal-binding</keyword>
<evidence type="ECO:0000313" key="11">
    <source>
        <dbReference type="Proteomes" id="UP001208689"/>
    </source>
</evidence>
<dbReference type="PROSITE" id="PS50972">
    <property type="entry name" value="PTERIN_BINDING"/>
    <property type="match status" value="1"/>
</dbReference>
<dbReference type="NCBIfam" id="TIGR01496">
    <property type="entry name" value="DHPS"/>
    <property type="match status" value="1"/>
</dbReference>
<reference evidence="10" key="1">
    <citation type="submission" date="2022-09" db="EMBL/GenBank/DDBJ databases">
        <title>Actin cytoskeleton and complex cell architecture in an #Asgard archaeon.</title>
        <authorList>
            <person name="Ponce Toledo R.I."/>
            <person name="Schleper C."/>
            <person name="Rodrigues Oliveira T."/>
            <person name="Wollweber F."/>
            <person name="Xu J."/>
            <person name="Rittmann S."/>
            <person name="Klingl A."/>
            <person name="Pilhofer M."/>
        </authorList>
    </citation>
    <scope>NUCLEOTIDE SEQUENCE</scope>
    <source>
        <strain evidence="10">B-35</strain>
    </source>
</reference>
<dbReference type="Proteomes" id="UP001208689">
    <property type="component" value="Chromosome"/>
</dbReference>
<feature type="domain" description="Pterin-binding" evidence="9">
    <location>
        <begin position="20"/>
        <end position="277"/>
    </location>
</feature>
<comment type="pathway">
    <text evidence="3">Cofactor biosynthesis; tetrahydrofolate biosynthesis; 7,8-dihydrofolate from 2-amino-4-hydroxy-6-hydroxymethyl-7,8-dihydropteridine diphosphate and 4-aminobenzoate: step 1/2.</text>
</comment>
<evidence type="ECO:0000256" key="1">
    <source>
        <dbReference type="ARBA" id="ARBA00000012"/>
    </source>
</evidence>
<evidence type="ECO:0000256" key="6">
    <source>
        <dbReference type="ARBA" id="ARBA00022723"/>
    </source>
</evidence>
<keyword evidence="7" id="KW-0460">Magnesium</keyword>
<accession>A0ABY6HZI7</accession>
<dbReference type="Pfam" id="PF00809">
    <property type="entry name" value="Pterin_bind"/>
    <property type="match status" value="1"/>
</dbReference>
<proteinExistence type="predicted"/>
<evidence type="ECO:0000256" key="4">
    <source>
        <dbReference type="ARBA" id="ARBA00012458"/>
    </source>
</evidence>
<comment type="catalytic activity">
    <reaction evidence="1">
        <text>(7,8-dihydropterin-6-yl)methyl diphosphate + 4-aminobenzoate = 7,8-dihydropteroate + diphosphate</text>
        <dbReference type="Rhea" id="RHEA:19949"/>
        <dbReference type="ChEBI" id="CHEBI:17836"/>
        <dbReference type="ChEBI" id="CHEBI:17839"/>
        <dbReference type="ChEBI" id="CHEBI:33019"/>
        <dbReference type="ChEBI" id="CHEBI:72950"/>
        <dbReference type="EC" id="2.5.1.15"/>
    </reaction>
</comment>
<protein>
    <recommendedName>
        <fullName evidence="4">dihydropteroate synthase</fullName>
        <ecNumber evidence="4">2.5.1.15</ecNumber>
    </recommendedName>
</protein>
<gene>
    <name evidence="10" type="ORF">NEF87_004582</name>
</gene>
<dbReference type="EMBL" id="CP104013">
    <property type="protein sequence ID" value="UYP48297.1"/>
    <property type="molecule type" value="Genomic_DNA"/>
</dbReference>
<dbReference type="InterPro" id="IPR011005">
    <property type="entry name" value="Dihydropteroate_synth-like_sf"/>
</dbReference>
<evidence type="ECO:0000256" key="3">
    <source>
        <dbReference type="ARBA" id="ARBA00004763"/>
    </source>
</evidence>
<evidence type="ECO:0000256" key="8">
    <source>
        <dbReference type="ARBA" id="ARBA00022909"/>
    </source>
</evidence>
<evidence type="ECO:0000259" key="9">
    <source>
        <dbReference type="PROSITE" id="PS50972"/>
    </source>
</evidence>
<dbReference type="PANTHER" id="PTHR20941">
    <property type="entry name" value="FOLATE SYNTHESIS PROTEINS"/>
    <property type="match status" value="1"/>
</dbReference>
<keyword evidence="11" id="KW-1185">Reference proteome</keyword>
<dbReference type="PANTHER" id="PTHR20941:SF1">
    <property type="entry name" value="FOLIC ACID SYNTHESIS PROTEIN FOL1"/>
    <property type="match status" value="1"/>
</dbReference>
<comment type="cofactor">
    <cofactor evidence="2">
        <name>Mg(2+)</name>
        <dbReference type="ChEBI" id="CHEBI:18420"/>
    </cofactor>
</comment>
<dbReference type="InterPro" id="IPR000489">
    <property type="entry name" value="Pterin-binding_dom"/>
</dbReference>